<organism evidence="1 2">
    <name type="scientific">Pararhodobacter oceanensis</name>
    <dbReference type="NCBI Taxonomy" id="2172121"/>
    <lineage>
        <taxon>Bacteria</taxon>
        <taxon>Pseudomonadati</taxon>
        <taxon>Pseudomonadota</taxon>
        <taxon>Alphaproteobacteria</taxon>
        <taxon>Rhodobacterales</taxon>
        <taxon>Paracoccaceae</taxon>
        <taxon>Pararhodobacter</taxon>
    </lineage>
</organism>
<evidence type="ECO:0000313" key="1">
    <source>
        <dbReference type="EMBL" id="PVH29746.1"/>
    </source>
</evidence>
<dbReference type="RefSeq" id="WP_116557634.1">
    <property type="nucleotide sequence ID" value="NZ_QDKM01000002.1"/>
</dbReference>
<dbReference type="OrthoDB" id="7856340at2"/>
<dbReference type="AlphaFoldDB" id="A0A2T8HWD1"/>
<comment type="caution">
    <text evidence="1">The sequence shown here is derived from an EMBL/GenBank/DDBJ whole genome shotgun (WGS) entry which is preliminary data.</text>
</comment>
<dbReference type="InterPro" id="IPR031482">
    <property type="entry name" value="CBP_BcsN"/>
</dbReference>
<proteinExistence type="predicted"/>
<protein>
    <submittedName>
        <fullName evidence="1">Uncharacterized protein</fullName>
    </submittedName>
</protein>
<dbReference type="Pfam" id="PF17038">
    <property type="entry name" value="CBP_BcsN"/>
    <property type="match status" value="1"/>
</dbReference>
<name>A0A2T8HWD1_9RHOB</name>
<dbReference type="Proteomes" id="UP000245911">
    <property type="component" value="Unassembled WGS sequence"/>
</dbReference>
<gene>
    <name evidence="1" type="ORF">DDE20_06465</name>
</gene>
<evidence type="ECO:0000313" key="2">
    <source>
        <dbReference type="Proteomes" id="UP000245911"/>
    </source>
</evidence>
<keyword evidence="2" id="KW-1185">Reference proteome</keyword>
<sequence>MTSGGTIAKNWHTKIRHTNIRQKGLIAALAVATVLAGCSQTSGDRASTGIYRFLGSARNPQIETLEQTVEYTIVPASRTMVNAPDAVIVFERNLGGAIEQRIVLPNETSITGDNVLHIRAQTADSSRLEEFNFDEVATRFGGLPVPFTRASAADMRSGNDSLGRFVYASETLGTGTNCVLVLRRLGVGARPLPQGTSALDVVMRNCVNGTVEQALAPMSERALGVGGTVRPGSFTLSPYAAPRS</sequence>
<dbReference type="EMBL" id="QDKM01000002">
    <property type="protein sequence ID" value="PVH29746.1"/>
    <property type="molecule type" value="Genomic_DNA"/>
</dbReference>
<reference evidence="1 2" key="1">
    <citation type="submission" date="2018-04" db="EMBL/GenBank/DDBJ databases">
        <title>Pararhodobacter oceanense sp. nov., isolated from marine intertidal sediment.</title>
        <authorList>
            <person name="Wang X.-L."/>
            <person name="Du Z.-J."/>
        </authorList>
    </citation>
    <scope>NUCLEOTIDE SEQUENCE [LARGE SCALE GENOMIC DNA]</scope>
    <source>
        <strain evidence="1 2">AM505</strain>
    </source>
</reference>
<accession>A0A2T8HWD1</accession>